<dbReference type="Proteomes" id="UP000886595">
    <property type="component" value="Unassembled WGS sequence"/>
</dbReference>
<dbReference type="Gene3D" id="3.40.50.2300">
    <property type="match status" value="1"/>
</dbReference>
<accession>A0A8X7RB34</accession>
<evidence type="ECO:0000256" key="7">
    <source>
        <dbReference type="ARBA" id="ARBA00023170"/>
    </source>
</evidence>
<keyword evidence="15" id="KW-1185">Reference proteome</keyword>
<evidence type="ECO:0000313" key="15">
    <source>
        <dbReference type="Proteomes" id="UP000886595"/>
    </source>
</evidence>
<evidence type="ECO:0000256" key="11">
    <source>
        <dbReference type="SAM" id="Phobius"/>
    </source>
</evidence>
<feature type="domain" description="Ionotropic glutamate receptor C-terminal" evidence="12">
    <location>
        <begin position="134"/>
        <end position="316"/>
    </location>
</feature>
<dbReference type="InterPro" id="IPR028082">
    <property type="entry name" value="Peripla_BP_I"/>
</dbReference>
<evidence type="ECO:0000256" key="10">
    <source>
        <dbReference type="ARBA" id="ARBA00023303"/>
    </source>
</evidence>
<evidence type="ECO:0000256" key="5">
    <source>
        <dbReference type="ARBA" id="ARBA00023065"/>
    </source>
</evidence>
<dbReference type="Pfam" id="PF00060">
    <property type="entry name" value="Lig_chan"/>
    <property type="match status" value="1"/>
</dbReference>
<evidence type="ECO:0000259" key="13">
    <source>
        <dbReference type="Pfam" id="PF01094"/>
    </source>
</evidence>
<feature type="transmembrane region" description="Helical" evidence="11">
    <location>
        <begin position="154"/>
        <end position="174"/>
    </location>
</feature>
<dbReference type="InterPro" id="IPR015683">
    <property type="entry name" value="Ionotropic_Glu_rcpt"/>
</dbReference>
<dbReference type="AlphaFoldDB" id="A0A8X7RB34"/>
<organism evidence="14 15">
    <name type="scientific">Brassica carinata</name>
    <name type="common">Ethiopian mustard</name>
    <name type="synonym">Abyssinian cabbage</name>
    <dbReference type="NCBI Taxonomy" id="52824"/>
    <lineage>
        <taxon>Eukaryota</taxon>
        <taxon>Viridiplantae</taxon>
        <taxon>Streptophyta</taxon>
        <taxon>Embryophyta</taxon>
        <taxon>Tracheophyta</taxon>
        <taxon>Spermatophyta</taxon>
        <taxon>Magnoliopsida</taxon>
        <taxon>eudicotyledons</taxon>
        <taxon>Gunneridae</taxon>
        <taxon>Pentapetalae</taxon>
        <taxon>rosids</taxon>
        <taxon>malvids</taxon>
        <taxon>Brassicales</taxon>
        <taxon>Brassicaceae</taxon>
        <taxon>Brassiceae</taxon>
        <taxon>Brassica</taxon>
    </lineage>
</organism>
<comment type="subcellular location">
    <subcellularLocation>
        <location evidence="1">Membrane</location>
        <topology evidence="1">Multi-pass membrane protein</topology>
    </subcellularLocation>
</comment>
<dbReference type="Pfam" id="PF01094">
    <property type="entry name" value="ANF_receptor"/>
    <property type="match status" value="1"/>
</dbReference>
<evidence type="ECO:0000313" key="14">
    <source>
        <dbReference type="EMBL" id="KAG2283900.1"/>
    </source>
</evidence>
<dbReference type="EMBL" id="JAAMPC010000011">
    <property type="protein sequence ID" value="KAG2283900.1"/>
    <property type="molecule type" value="Genomic_DNA"/>
</dbReference>
<reference evidence="14 15" key="1">
    <citation type="submission" date="2020-02" db="EMBL/GenBank/DDBJ databases">
        <authorList>
            <person name="Ma Q."/>
            <person name="Huang Y."/>
            <person name="Song X."/>
            <person name="Pei D."/>
        </authorList>
    </citation>
    <scope>NUCLEOTIDE SEQUENCE [LARGE SCALE GENOMIC DNA]</scope>
    <source>
        <strain evidence="14">Sxm20200214</strain>
        <tissue evidence="14">Leaf</tissue>
    </source>
</reference>
<dbReference type="GO" id="GO:0015276">
    <property type="term" value="F:ligand-gated monoatomic ion channel activity"/>
    <property type="evidence" value="ECO:0007669"/>
    <property type="project" value="InterPro"/>
</dbReference>
<feature type="transmembrane region" description="Helical" evidence="11">
    <location>
        <begin position="309"/>
        <end position="329"/>
    </location>
</feature>
<keyword evidence="3 11" id="KW-0812">Transmembrane</keyword>
<evidence type="ECO:0000256" key="8">
    <source>
        <dbReference type="ARBA" id="ARBA00023180"/>
    </source>
</evidence>
<feature type="domain" description="Receptor ligand binding region" evidence="13">
    <location>
        <begin position="4"/>
        <end position="129"/>
    </location>
</feature>
<dbReference type="InterPro" id="IPR001320">
    <property type="entry name" value="Iontro_rcpt_C"/>
</dbReference>
<proteinExistence type="predicted"/>
<evidence type="ECO:0000256" key="2">
    <source>
        <dbReference type="ARBA" id="ARBA00022448"/>
    </source>
</evidence>
<keyword evidence="2" id="KW-0813">Transport</keyword>
<evidence type="ECO:0000256" key="3">
    <source>
        <dbReference type="ARBA" id="ARBA00022692"/>
    </source>
</evidence>
<name>A0A8X7RB34_BRACI</name>
<dbReference type="Gene3D" id="1.10.287.70">
    <property type="match status" value="1"/>
</dbReference>
<keyword evidence="4 11" id="KW-1133">Transmembrane helix</keyword>
<sequence>MLLMVDHFHENGVRIQSKVGFTVSSSEKMMMNRLRKMKKLGTTVFVVHMSELVATHLFTCAGRLKMMGEGFAWILTAKTMNSLQGRNGHEYAKEAMEEAVGTEITRFSISGVWAHDIAWALARATEFTRMSNVSSTLLEAITEWEKLKHNLSRFVVTVWVFAVLILTTSYTATLTSMMTVQQIRFNFNKNHVGHLFGSPVAMAAFSSPGNHVASMKGLSSSEEYAKFLLNKTVTFVVHELPYLKVLLGENPAKFFMVKTKCTTSGFGFRNLEARAKGRLNEIAKRWLEIPLPYTADDTSNPITLDRFRGVFMITGVSSAFALGVLLIHWPRDRWECHVNSLSWFYPVNWFNIFLSQRLVHLRVLRTIHPSPLDDPISENAVQMVQSNIRSILNTSAHVLVHESIA</sequence>
<evidence type="ECO:0000256" key="1">
    <source>
        <dbReference type="ARBA" id="ARBA00004141"/>
    </source>
</evidence>
<keyword evidence="9" id="KW-1071">Ligand-gated ion channel</keyword>
<dbReference type="InterPro" id="IPR001828">
    <property type="entry name" value="ANF_lig-bd_rcpt"/>
</dbReference>
<dbReference type="OrthoDB" id="5984008at2759"/>
<comment type="caution">
    <text evidence="14">The sequence shown here is derived from an EMBL/GenBank/DDBJ whole genome shotgun (WGS) entry which is preliminary data.</text>
</comment>
<keyword evidence="8" id="KW-0325">Glycoprotein</keyword>
<keyword evidence="7" id="KW-0675">Receptor</keyword>
<keyword evidence="5" id="KW-0406">Ion transport</keyword>
<evidence type="ECO:0000259" key="12">
    <source>
        <dbReference type="Pfam" id="PF00060"/>
    </source>
</evidence>
<protein>
    <submittedName>
        <fullName evidence="14">Uncharacterized protein</fullName>
    </submittedName>
</protein>
<keyword evidence="6 11" id="KW-0472">Membrane</keyword>
<evidence type="ECO:0000256" key="4">
    <source>
        <dbReference type="ARBA" id="ARBA00022989"/>
    </source>
</evidence>
<evidence type="ECO:0000256" key="6">
    <source>
        <dbReference type="ARBA" id="ARBA00023136"/>
    </source>
</evidence>
<evidence type="ECO:0000256" key="9">
    <source>
        <dbReference type="ARBA" id="ARBA00023286"/>
    </source>
</evidence>
<keyword evidence="10" id="KW-0407">Ion channel</keyword>
<dbReference type="GO" id="GO:0016020">
    <property type="term" value="C:membrane"/>
    <property type="evidence" value="ECO:0007669"/>
    <property type="project" value="UniProtKB-SubCell"/>
</dbReference>
<gene>
    <name evidence="14" type="ORF">Bca52824_055120</name>
</gene>
<dbReference type="SUPFAM" id="SSF53822">
    <property type="entry name" value="Periplasmic binding protein-like I"/>
    <property type="match status" value="1"/>
</dbReference>
<dbReference type="PANTHER" id="PTHR18966">
    <property type="entry name" value="IONOTROPIC GLUTAMATE RECEPTOR"/>
    <property type="match status" value="1"/>
</dbReference>